<evidence type="ECO:0000313" key="3">
    <source>
        <dbReference type="Proteomes" id="UP001632038"/>
    </source>
</evidence>
<dbReference type="Proteomes" id="UP001632038">
    <property type="component" value="Unassembled WGS sequence"/>
</dbReference>
<dbReference type="AlphaFoldDB" id="A0ABD3C8R4"/>
<name>A0ABD3C8R4_9LAMI</name>
<sequence length="34" mass="3957">MVAPEPPPVRPRRSLFHRVNLMKSSGTRKLRREG</sequence>
<gene>
    <name evidence="2" type="ORF">CASFOL_029759</name>
</gene>
<keyword evidence="3" id="KW-1185">Reference proteome</keyword>
<comment type="caution">
    <text evidence="2">The sequence shown here is derived from an EMBL/GenBank/DDBJ whole genome shotgun (WGS) entry which is preliminary data.</text>
</comment>
<accession>A0ABD3C8R4</accession>
<feature type="region of interest" description="Disordered" evidence="1">
    <location>
        <begin position="1"/>
        <end position="34"/>
    </location>
</feature>
<dbReference type="EMBL" id="JAVIJP010000047">
    <property type="protein sequence ID" value="KAL3626210.1"/>
    <property type="molecule type" value="Genomic_DNA"/>
</dbReference>
<organism evidence="2 3">
    <name type="scientific">Castilleja foliolosa</name>
    <dbReference type="NCBI Taxonomy" id="1961234"/>
    <lineage>
        <taxon>Eukaryota</taxon>
        <taxon>Viridiplantae</taxon>
        <taxon>Streptophyta</taxon>
        <taxon>Embryophyta</taxon>
        <taxon>Tracheophyta</taxon>
        <taxon>Spermatophyta</taxon>
        <taxon>Magnoliopsida</taxon>
        <taxon>eudicotyledons</taxon>
        <taxon>Gunneridae</taxon>
        <taxon>Pentapetalae</taxon>
        <taxon>asterids</taxon>
        <taxon>lamiids</taxon>
        <taxon>Lamiales</taxon>
        <taxon>Orobanchaceae</taxon>
        <taxon>Pedicularideae</taxon>
        <taxon>Castillejinae</taxon>
        <taxon>Castilleja</taxon>
    </lineage>
</organism>
<evidence type="ECO:0000256" key="1">
    <source>
        <dbReference type="SAM" id="MobiDB-lite"/>
    </source>
</evidence>
<evidence type="ECO:0000313" key="2">
    <source>
        <dbReference type="EMBL" id="KAL3626210.1"/>
    </source>
</evidence>
<proteinExistence type="predicted"/>
<protein>
    <submittedName>
        <fullName evidence="2">Uncharacterized protein</fullName>
    </submittedName>
</protein>
<reference evidence="3" key="1">
    <citation type="journal article" date="2024" name="IScience">
        <title>Strigolactones Initiate the Formation of Haustorium-like Structures in Castilleja.</title>
        <authorList>
            <person name="Buerger M."/>
            <person name="Peterson D."/>
            <person name="Chory J."/>
        </authorList>
    </citation>
    <scope>NUCLEOTIDE SEQUENCE [LARGE SCALE GENOMIC DNA]</scope>
</reference>